<sequence length="453" mass="49861">MEVQVTSWSSLNPRFWAPQGFGVTDLVLPNTSIKGVYLRRCGEPIFQEGLSTPLEIDIDISQPEGVFPGYLVEHMCAVFDEGLGAWSTAGVSVKYLITNMSTEMTCLATMSSGLFAALYRVVREEPPNTTTPLPPPPEVDEGLTLGALIAIVGGGTVCLCGCIGSLYVWHKIRSREPVEPEPEEEEEEVPETDSESEIAELPDPDPALTKLRIAAEAGTLTARDILANHSGPMGIRKELVWALDKGYEKKRREAQSKVEWKECFDLYDKDSDGKIKAAELGDVLRSLGLVLTQKEVQELKEEVGSDLVTWEKFKALAAKKPRQPEKQAQALLQAFQVFDQSGSGQVDMKELRHIVTSLGEKLTAKEFEEICKAADLPSAGSLEYKKAGCWHVHVEARQKAKLKTALAARGGGQGRQDLMSAKIRSGQMLALQVKKIEKKRLLLVRQFPAWEAG</sequence>
<organism evidence="8 9">
    <name type="scientific">Symbiodinium natans</name>
    <dbReference type="NCBI Taxonomy" id="878477"/>
    <lineage>
        <taxon>Eukaryota</taxon>
        <taxon>Sar</taxon>
        <taxon>Alveolata</taxon>
        <taxon>Dinophyceae</taxon>
        <taxon>Suessiales</taxon>
        <taxon>Symbiodiniaceae</taxon>
        <taxon>Symbiodinium</taxon>
    </lineage>
</organism>
<feature type="domain" description="EF-hand" evidence="7">
    <location>
        <begin position="255"/>
        <end position="290"/>
    </location>
</feature>
<dbReference type="SMART" id="SM00054">
    <property type="entry name" value="EFh"/>
    <property type="match status" value="2"/>
</dbReference>
<keyword evidence="4" id="KW-0106">Calcium</keyword>
<evidence type="ECO:0000313" key="9">
    <source>
        <dbReference type="Proteomes" id="UP000604046"/>
    </source>
</evidence>
<evidence type="ECO:0000256" key="4">
    <source>
        <dbReference type="ARBA" id="ARBA00022837"/>
    </source>
</evidence>
<dbReference type="GO" id="GO:0005509">
    <property type="term" value="F:calcium ion binding"/>
    <property type="evidence" value="ECO:0007669"/>
    <property type="project" value="InterPro"/>
</dbReference>
<dbReference type="InterPro" id="IPR018247">
    <property type="entry name" value="EF_Hand_1_Ca_BS"/>
</dbReference>
<keyword evidence="9" id="KW-1185">Reference proteome</keyword>
<dbReference type="EMBL" id="CAJNDS010000202">
    <property type="protein sequence ID" value="CAE7027265.1"/>
    <property type="molecule type" value="Genomic_DNA"/>
</dbReference>
<keyword evidence="2" id="KW-0479">Metal-binding</keyword>
<feature type="region of interest" description="Disordered" evidence="6">
    <location>
        <begin position="175"/>
        <end position="203"/>
    </location>
</feature>
<protein>
    <recommendedName>
        <fullName evidence="1">Calmodulin</fullName>
    </recommendedName>
</protein>
<name>A0A812IA13_9DINO</name>
<dbReference type="Pfam" id="PF13499">
    <property type="entry name" value="EF-hand_7"/>
    <property type="match status" value="2"/>
</dbReference>
<keyword evidence="5" id="KW-0007">Acetylation</keyword>
<feature type="domain" description="EF-hand" evidence="7">
    <location>
        <begin position="326"/>
        <end position="361"/>
    </location>
</feature>
<dbReference type="PANTHER" id="PTHR23048:SF0">
    <property type="entry name" value="CALMODULIN LIKE 3"/>
    <property type="match status" value="1"/>
</dbReference>
<dbReference type="PROSITE" id="PS00018">
    <property type="entry name" value="EF_HAND_1"/>
    <property type="match status" value="1"/>
</dbReference>
<proteinExistence type="predicted"/>
<dbReference type="FunFam" id="1.10.238.10:FF:000001">
    <property type="entry name" value="Calmodulin 1"/>
    <property type="match status" value="1"/>
</dbReference>
<evidence type="ECO:0000256" key="5">
    <source>
        <dbReference type="ARBA" id="ARBA00022990"/>
    </source>
</evidence>
<dbReference type="GO" id="GO:0016460">
    <property type="term" value="C:myosin II complex"/>
    <property type="evidence" value="ECO:0007669"/>
    <property type="project" value="TreeGrafter"/>
</dbReference>
<dbReference type="AlphaFoldDB" id="A0A812IA13"/>
<feature type="compositionally biased region" description="Acidic residues" evidence="6">
    <location>
        <begin position="179"/>
        <end position="203"/>
    </location>
</feature>
<evidence type="ECO:0000256" key="6">
    <source>
        <dbReference type="SAM" id="MobiDB-lite"/>
    </source>
</evidence>
<reference evidence="8" key="1">
    <citation type="submission" date="2021-02" db="EMBL/GenBank/DDBJ databases">
        <authorList>
            <person name="Dougan E. K."/>
            <person name="Rhodes N."/>
            <person name="Thang M."/>
            <person name="Chan C."/>
        </authorList>
    </citation>
    <scope>NUCLEOTIDE SEQUENCE</scope>
</reference>
<dbReference type="OrthoDB" id="435273at2759"/>
<evidence type="ECO:0000256" key="1">
    <source>
        <dbReference type="ARBA" id="ARBA00020786"/>
    </source>
</evidence>
<evidence type="ECO:0000313" key="8">
    <source>
        <dbReference type="EMBL" id="CAE7027265.1"/>
    </source>
</evidence>
<keyword evidence="3" id="KW-0677">Repeat</keyword>
<evidence type="ECO:0000256" key="2">
    <source>
        <dbReference type="ARBA" id="ARBA00022723"/>
    </source>
</evidence>
<dbReference type="Gene3D" id="1.10.238.10">
    <property type="entry name" value="EF-hand"/>
    <property type="match status" value="2"/>
</dbReference>
<accession>A0A812IA13</accession>
<dbReference type="InterPro" id="IPR050230">
    <property type="entry name" value="CALM/Myosin/TropC-like"/>
</dbReference>
<comment type="caution">
    <text evidence="8">The sequence shown here is derived from an EMBL/GenBank/DDBJ whole genome shotgun (WGS) entry which is preliminary data.</text>
</comment>
<dbReference type="CDD" id="cd00051">
    <property type="entry name" value="EFh"/>
    <property type="match status" value="2"/>
</dbReference>
<dbReference type="InterPro" id="IPR011992">
    <property type="entry name" value="EF-hand-dom_pair"/>
</dbReference>
<dbReference type="SUPFAM" id="SSF47473">
    <property type="entry name" value="EF-hand"/>
    <property type="match status" value="1"/>
</dbReference>
<dbReference type="InterPro" id="IPR002048">
    <property type="entry name" value="EF_hand_dom"/>
</dbReference>
<dbReference type="PROSITE" id="PS50222">
    <property type="entry name" value="EF_HAND_2"/>
    <property type="match status" value="2"/>
</dbReference>
<evidence type="ECO:0000259" key="7">
    <source>
        <dbReference type="PROSITE" id="PS50222"/>
    </source>
</evidence>
<dbReference type="PANTHER" id="PTHR23048">
    <property type="entry name" value="MYOSIN LIGHT CHAIN 1, 3"/>
    <property type="match status" value="1"/>
</dbReference>
<evidence type="ECO:0000256" key="3">
    <source>
        <dbReference type="ARBA" id="ARBA00022737"/>
    </source>
</evidence>
<dbReference type="Proteomes" id="UP000604046">
    <property type="component" value="Unassembled WGS sequence"/>
</dbReference>
<gene>
    <name evidence="8" type="primary">calA</name>
    <name evidence="8" type="ORF">SNAT2548_LOCUS3336</name>
</gene>